<evidence type="ECO:0000259" key="1">
    <source>
        <dbReference type="Pfam" id="PF24530"/>
    </source>
</evidence>
<reference evidence="2" key="2">
    <citation type="submission" date="2021-02" db="EMBL/GenBank/DDBJ databases">
        <authorList>
            <person name="Kimball J.A."/>
            <person name="Haas M.W."/>
            <person name="Macchietto M."/>
            <person name="Kono T."/>
            <person name="Duquette J."/>
            <person name="Shao M."/>
        </authorList>
    </citation>
    <scope>NUCLEOTIDE SEQUENCE</scope>
    <source>
        <tissue evidence="2">Fresh leaf tissue</tissue>
    </source>
</reference>
<reference evidence="2" key="1">
    <citation type="journal article" date="2021" name="bioRxiv">
        <title>Whole Genome Assembly and Annotation of Northern Wild Rice, Zizania palustris L., Supports a Whole Genome Duplication in the Zizania Genus.</title>
        <authorList>
            <person name="Haas M."/>
            <person name="Kono T."/>
            <person name="Macchietto M."/>
            <person name="Millas R."/>
            <person name="McGilp L."/>
            <person name="Shao M."/>
            <person name="Duquette J."/>
            <person name="Hirsch C.N."/>
            <person name="Kimball J."/>
        </authorList>
    </citation>
    <scope>NUCLEOTIDE SEQUENCE</scope>
    <source>
        <tissue evidence="2">Fresh leaf tissue</tissue>
    </source>
</reference>
<dbReference type="AlphaFoldDB" id="A0A8J6BDP3"/>
<comment type="caution">
    <text evidence="2">The sequence shown here is derived from an EMBL/GenBank/DDBJ whole genome shotgun (WGS) entry which is preliminary data.</text>
</comment>
<dbReference type="OrthoDB" id="696643at2759"/>
<dbReference type="Pfam" id="PF24530">
    <property type="entry name" value="DUF7597"/>
    <property type="match status" value="1"/>
</dbReference>
<accession>A0A8J6BDP3</accession>
<dbReference type="Proteomes" id="UP000729402">
    <property type="component" value="Unassembled WGS sequence"/>
</dbReference>
<proteinExistence type="predicted"/>
<evidence type="ECO:0000313" key="3">
    <source>
        <dbReference type="Proteomes" id="UP000729402"/>
    </source>
</evidence>
<dbReference type="PANTHER" id="PTHR33075">
    <property type="entry name" value="OS02G0499800 PROTEIN"/>
    <property type="match status" value="1"/>
</dbReference>
<feature type="domain" description="DUF7597" evidence="1">
    <location>
        <begin position="3"/>
        <end position="71"/>
    </location>
</feature>
<sequence length="179" mass="20603">MDLLIAIRHHVVNNMLLQVDRYNLHPLGVGIFKFGNLVEWDLIVNSPPFIVHERMIRFVKHNEAKNCKQAPFARAGWFMFLGYPLDLKTLDFLQQVCSSFGQLLFWHSQDPSFARVLVKVLYDDDLDVPRSLTVKHDQELDGASRSWTFPMFLLQSDLADHWPGDEDPAPQTTAILTPS</sequence>
<gene>
    <name evidence="2" type="ORF">GUJ93_ZPchr0010g7797</name>
</gene>
<protein>
    <recommendedName>
        <fullName evidence="1">DUF7597 domain-containing protein</fullName>
    </recommendedName>
</protein>
<keyword evidence="3" id="KW-1185">Reference proteome</keyword>
<dbReference type="EMBL" id="JAAALK010000082">
    <property type="protein sequence ID" value="KAG8085289.1"/>
    <property type="molecule type" value="Genomic_DNA"/>
</dbReference>
<dbReference type="InterPro" id="IPR056018">
    <property type="entry name" value="DUF7597"/>
</dbReference>
<name>A0A8J6BDP3_ZIZPA</name>
<dbReference type="PANTHER" id="PTHR33075:SF10">
    <property type="entry name" value="DUF4283 DOMAIN-CONTAINING PROTEIN"/>
    <property type="match status" value="1"/>
</dbReference>
<organism evidence="2 3">
    <name type="scientific">Zizania palustris</name>
    <name type="common">Northern wild rice</name>
    <dbReference type="NCBI Taxonomy" id="103762"/>
    <lineage>
        <taxon>Eukaryota</taxon>
        <taxon>Viridiplantae</taxon>
        <taxon>Streptophyta</taxon>
        <taxon>Embryophyta</taxon>
        <taxon>Tracheophyta</taxon>
        <taxon>Spermatophyta</taxon>
        <taxon>Magnoliopsida</taxon>
        <taxon>Liliopsida</taxon>
        <taxon>Poales</taxon>
        <taxon>Poaceae</taxon>
        <taxon>BOP clade</taxon>
        <taxon>Oryzoideae</taxon>
        <taxon>Oryzeae</taxon>
        <taxon>Zizaniinae</taxon>
        <taxon>Zizania</taxon>
    </lineage>
</organism>
<evidence type="ECO:0000313" key="2">
    <source>
        <dbReference type="EMBL" id="KAG8085289.1"/>
    </source>
</evidence>